<gene>
    <name evidence="2" type="ORF">BBRV_LOCUS96735</name>
</gene>
<dbReference type="InterPro" id="IPR008906">
    <property type="entry name" value="HATC_C_dom"/>
</dbReference>
<dbReference type="AlphaFoldDB" id="A0A6V7L901"/>
<dbReference type="PANTHER" id="PTHR46169:SF29">
    <property type="entry name" value="DNA REPLICATION-RELATED ELEMENT FACTOR, ISOFORM A"/>
    <property type="match status" value="1"/>
</dbReference>
<accession>A0A6V7L901</accession>
<dbReference type="GO" id="GO:0005634">
    <property type="term" value="C:nucleus"/>
    <property type="evidence" value="ECO:0007669"/>
    <property type="project" value="TreeGrafter"/>
</dbReference>
<dbReference type="Pfam" id="PF05699">
    <property type="entry name" value="Dimer_Tnp_hAT"/>
    <property type="match status" value="1"/>
</dbReference>
<evidence type="ECO:0000313" key="2">
    <source>
        <dbReference type="EMBL" id="CAD1571200.1"/>
    </source>
</evidence>
<dbReference type="EMBL" id="CADCXW020000334">
    <property type="protein sequence ID" value="CAD1571200.1"/>
    <property type="molecule type" value="Genomic_DNA"/>
</dbReference>
<evidence type="ECO:0000259" key="1">
    <source>
        <dbReference type="Pfam" id="PF05699"/>
    </source>
</evidence>
<reference evidence="2" key="1">
    <citation type="submission" date="2020-07" db="EMBL/GenBank/DDBJ databases">
        <authorList>
            <person name="Ferguson B K."/>
        </authorList>
    </citation>
    <scope>NUCLEOTIDE SEQUENCE</scope>
    <source>
        <strain evidence="2">L06</strain>
    </source>
</reference>
<protein>
    <recommendedName>
        <fullName evidence="1">HAT C-terminal dimerisation domain-containing protein</fullName>
    </recommendedName>
</protein>
<dbReference type="PANTHER" id="PTHR46169">
    <property type="entry name" value="DNA REPLICATION-RELATED ELEMENT FACTOR, ISOFORM A"/>
    <property type="match status" value="1"/>
</dbReference>
<dbReference type="SUPFAM" id="SSF53098">
    <property type="entry name" value="Ribonuclease H-like"/>
    <property type="match status" value="1"/>
</dbReference>
<dbReference type="InterPro" id="IPR052717">
    <property type="entry name" value="Vacuolar_transposase_reg"/>
</dbReference>
<dbReference type="GO" id="GO:0006357">
    <property type="term" value="P:regulation of transcription by RNA polymerase II"/>
    <property type="evidence" value="ECO:0007669"/>
    <property type="project" value="TreeGrafter"/>
</dbReference>
<dbReference type="InterPro" id="IPR012337">
    <property type="entry name" value="RNaseH-like_sf"/>
</dbReference>
<sequence length="297" mass="33510">MDENLMVIDYPAVWISSYNMLERMMMRSNIITSIFDNVDDINQEGIELTNDQWKIIQDLVAVLEPLKVTIMTLSEEKMPLVSLLKPLLWQLVSSHLKAKPSDSDIAKSFKELLSDMLIERYSDSGVSLFLQIATTLDPRFKQLPYATQEDKNIATEPIKKMLKEIIEENQNNEQQAIKSPLPPVKKSRLSGMALLLGNLCSVKTGMTAQEKAGLELIQYESEPTAALDDCPLQWWLGVSSKCPNLCKLARRYNCVPACCAPPSKIPAEAQIIYDRKRAAVPPHIADKLIFLHNNHTV</sequence>
<proteinExistence type="predicted"/>
<feature type="domain" description="HAT C-terminal dimerisation" evidence="1">
    <location>
        <begin position="215"/>
        <end position="294"/>
    </location>
</feature>
<organism evidence="2">
    <name type="scientific">Bracon brevicornis</name>
    <dbReference type="NCBI Taxonomy" id="1563983"/>
    <lineage>
        <taxon>Eukaryota</taxon>
        <taxon>Metazoa</taxon>
        <taxon>Ecdysozoa</taxon>
        <taxon>Arthropoda</taxon>
        <taxon>Hexapoda</taxon>
        <taxon>Insecta</taxon>
        <taxon>Pterygota</taxon>
        <taxon>Neoptera</taxon>
        <taxon>Endopterygota</taxon>
        <taxon>Hymenoptera</taxon>
        <taxon>Apocrita</taxon>
        <taxon>Ichneumonoidea</taxon>
        <taxon>Braconidae</taxon>
        <taxon>Braconinae</taxon>
        <taxon>Bracon</taxon>
    </lineage>
</organism>
<dbReference type="GO" id="GO:0046983">
    <property type="term" value="F:protein dimerization activity"/>
    <property type="evidence" value="ECO:0007669"/>
    <property type="project" value="InterPro"/>
</dbReference>
<name>A0A6V7L901_9HYME</name>